<keyword evidence="2" id="KW-1185">Reference proteome</keyword>
<evidence type="ECO:0000313" key="1">
    <source>
        <dbReference type="EMBL" id="AMM43979.1"/>
    </source>
</evidence>
<protein>
    <submittedName>
        <fullName evidence="1">Uncharacterized protein</fullName>
    </submittedName>
</protein>
<gene>
    <name evidence="1" type="ORF">CBB_416</name>
</gene>
<dbReference type="Proteomes" id="UP000223891">
    <property type="component" value="Segment"/>
</dbReference>
<accession>A0A1L2CVE8</accession>
<reference evidence="2" key="1">
    <citation type="submission" date="2016-01" db="EMBL/GenBank/DDBJ databases">
        <title>Isolation and Characterization of Enterobacteria phage CBB.</title>
        <authorList>
            <person name="Buttimer C.T.H."/>
            <person name="Hendrix H."/>
            <person name="Alexandre H."/>
            <person name="O'Mahony J."/>
            <person name="Lavigne R."/>
            <person name="Coffey A."/>
        </authorList>
    </citation>
    <scope>NUCLEOTIDE SEQUENCE [LARGE SCALE GENOMIC DNA]</scope>
</reference>
<sequence>MKLTSYTEPVLVTINGTEVKVPKGILFLTINQYNHLQGWITRPSIDEGFWSSSTQPISLGFVELEEDDKRWDIFDVKRNDWYESYYYD</sequence>
<organism evidence="1 2">
    <name type="scientific">Pectobacterium phage vB_PcaM_CBB</name>
    <dbReference type="NCBI Taxonomy" id="2772511"/>
    <lineage>
        <taxon>Viruses</taxon>
        <taxon>Duplodnaviria</taxon>
        <taxon>Heunggongvirae</taxon>
        <taxon>Uroviricota</taxon>
        <taxon>Caudoviricetes</taxon>
        <taxon>Mimasvirus</taxon>
        <taxon>Mimasvirus CBB</taxon>
    </lineage>
</organism>
<dbReference type="EMBL" id="KU574722">
    <property type="protein sequence ID" value="AMM43979.1"/>
    <property type="molecule type" value="Genomic_DNA"/>
</dbReference>
<name>A0A1L2CVE8_9CAUD</name>
<evidence type="ECO:0000313" key="2">
    <source>
        <dbReference type="Proteomes" id="UP000223891"/>
    </source>
</evidence>
<proteinExistence type="predicted"/>